<evidence type="ECO:0000256" key="2">
    <source>
        <dbReference type="ARBA" id="ARBA00015953"/>
    </source>
</evidence>
<dbReference type="Gene3D" id="2.40.30.10">
    <property type="entry name" value="Translation factors"/>
    <property type="match status" value="1"/>
</dbReference>
<dbReference type="InterPro" id="IPR004535">
    <property type="entry name" value="Transl_elong_SelB"/>
</dbReference>
<dbReference type="PRINTS" id="PR00315">
    <property type="entry name" value="ELONGATNFCT"/>
</dbReference>
<evidence type="ECO:0000256" key="3">
    <source>
        <dbReference type="ARBA" id="ARBA00022490"/>
    </source>
</evidence>
<dbReference type="Pfam" id="PF09106">
    <property type="entry name" value="WHD_2nd_SelB"/>
    <property type="match status" value="1"/>
</dbReference>
<organism evidence="10 11">
    <name type="scientific">Alkalithermobacter paradoxus</name>
    <dbReference type="NCBI Taxonomy" id="29349"/>
    <lineage>
        <taxon>Bacteria</taxon>
        <taxon>Bacillati</taxon>
        <taxon>Bacillota</taxon>
        <taxon>Clostridia</taxon>
        <taxon>Peptostreptococcales</taxon>
        <taxon>Tepidibacteraceae</taxon>
        <taxon>Alkalithermobacter</taxon>
    </lineage>
</organism>
<gene>
    <name evidence="10" type="primary">selB</name>
    <name evidence="10" type="ORF">CLOTH_13350</name>
</gene>
<accession>A0A1V4I7Q3</accession>
<dbReference type="InterPro" id="IPR057335">
    <property type="entry name" value="Beta-barrel_SelB"/>
</dbReference>
<dbReference type="GO" id="GO:0005829">
    <property type="term" value="C:cytosol"/>
    <property type="evidence" value="ECO:0007669"/>
    <property type="project" value="TreeGrafter"/>
</dbReference>
<proteinExistence type="predicted"/>
<dbReference type="InterPro" id="IPR015191">
    <property type="entry name" value="SelB_WHD4"/>
</dbReference>
<dbReference type="InterPro" id="IPR005225">
    <property type="entry name" value="Small_GTP-bd"/>
</dbReference>
<feature type="domain" description="Tr-type G" evidence="9">
    <location>
        <begin position="1"/>
        <end position="172"/>
    </location>
</feature>
<dbReference type="SUPFAM" id="SSF50447">
    <property type="entry name" value="Translation proteins"/>
    <property type="match status" value="1"/>
</dbReference>
<evidence type="ECO:0000256" key="6">
    <source>
        <dbReference type="ARBA" id="ARBA00023134"/>
    </source>
</evidence>
<dbReference type="Gene3D" id="1.10.10.10">
    <property type="entry name" value="Winged helix-like DNA-binding domain superfamily/Winged helix DNA-binding domain"/>
    <property type="match status" value="1"/>
</dbReference>
<keyword evidence="11" id="KW-1185">Reference proteome</keyword>
<dbReference type="Proteomes" id="UP000190140">
    <property type="component" value="Unassembled WGS sequence"/>
</dbReference>
<dbReference type="SUPFAM" id="SSF52540">
    <property type="entry name" value="P-loop containing nucleoside triphosphate hydrolases"/>
    <property type="match status" value="1"/>
</dbReference>
<evidence type="ECO:0000313" key="10">
    <source>
        <dbReference type="EMBL" id="OPJ55577.1"/>
    </source>
</evidence>
<keyword evidence="6" id="KW-0342">GTP-binding</keyword>
<dbReference type="Pfam" id="PF25461">
    <property type="entry name" value="Beta-barrel_SelB"/>
    <property type="match status" value="1"/>
</dbReference>
<dbReference type="Pfam" id="PF03144">
    <property type="entry name" value="GTP_EFTU_D2"/>
    <property type="match status" value="1"/>
</dbReference>
<evidence type="ECO:0000259" key="9">
    <source>
        <dbReference type="PROSITE" id="PS51722"/>
    </source>
</evidence>
<protein>
    <recommendedName>
        <fullName evidence="2">Selenocysteine-specific elongation factor</fullName>
    </recommendedName>
    <alternativeName>
        <fullName evidence="8">SelB translation factor</fullName>
    </alternativeName>
</protein>
<dbReference type="Pfam" id="PF00009">
    <property type="entry name" value="GTP_EFTU"/>
    <property type="match status" value="1"/>
</dbReference>
<comment type="subcellular location">
    <subcellularLocation>
        <location evidence="1">Cytoplasm</location>
    </subcellularLocation>
</comment>
<dbReference type="NCBIfam" id="TIGR00475">
    <property type="entry name" value="selB"/>
    <property type="match status" value="1"/>
</dbReference>
<evidence type="ECO:0000256" key="7">
    <source>
        <dbReference type="ARBA" id="ARBA00025526"/>
    </source>
</evidence>
<dbReference type="PANTHER" id="PTHR43721:SF22">
    <property type="entry name" value="ELONGATION FACTOR TU, MITOCHONDRIAL"/>
    <property type="match status" value="1"/>
</dbReference>
<evidence type="ECO:0000256" key="5">
    <source>
        <dbReference type="ARBA" id="ARBA00022917"/>
    </source>
</evidence>
<dbReference type="InterPro" id="IPR009000">
    <property type="entry name" value="Transl_B-barrel_sf"/>
</dbReference>
<dbReference type="InterPro" id="IPR050055">
    <property type="entry name" value="EF-Tu_GTPase"/>
</dbReference>
<dbReference type="NCBIfam" id="TIGR00231">
    <property type="entry name" value="small_GTP"/>
    <property type="match status" value="1"/>
</dbReference>
<keyword evidence="5" id="KW-0648">Protein biosynthesis</keyword>
<dbReference type="OrthoDB" id="9804504at2"/>
<dbReference type="STRING" id="29349.CLOTH_13350"/>
<dbReference type="PROSITE" id="PS00301">
    <property type="entry name" value="G_TR_1"/>
    <property type="match status" value="1"/>
</dbReference>
<dbReference type="Gene3D" id="1.10.10.2770">
    <property type="match status" value="1"/>
</dbReference>
<dbReference type="InterPro" id="IPR009001">
    <property type="entry name" value="Transl_elong_EF1A/Init_IF2_C"/>
</dbReference>
<reference evidence="10 11" key="1">
    <citation type="submission" date="2017-03" db="EMBL/GenBank/DDBJ databases">
        <title>Genome sequence of Clostridium thermoalcaliphilum DSM 7309.</title>
        <authorList>
            <person name="Poehlein A."/>
            <person name="Daniel R."/>
        </authorList>
    </citation>
    <scope>NUCLEOTIDE SEQUENCE [LARGE SCALE GENOMIC DNA]</scope>
    <source>
        <strain evidence="10 11">DSM 7309</strain>
    </source>
</reference>
<dbReference type="InterPro" id="IPR031157">
    <property type="entry name" value="G_TR_CS"/>
</dbReference>
<dbReference type="InterPro" id="IPR027417">
    <property type="entry name" value="P-loop_NTPase"/>
</dbReference>
<dbReference type="Pfam" id="PF09107">
    <property type="entry name" value="WHD_3rd_SelB"/>
    <property type="match status" value="1"/>
</dbReference>
<dbReference type="InterPro" id="IPR036390">
    <property type="entry name" value="WH_DNA-bd_sf"/>
</dbReference>
<dbReference type="CDD" id="cd15491">
    <property type="entry name" value="selB_III"/>
    <property type="match status" value="1"/>
</dbReference>
<dbReference type="EMBL" id="MZGW01000004">
    <property type="protein sequence ID" value="OPJ55577.1"/>
    <property type="molecule type" value="Genomic_DNA"/>
</dbReference>
<dbReference type="GO" id="GO:0001514">
    <property type="term" value="P:selenocysteine incorporation"/>
    <property type="evidence" value="ECO:0007669"/>
    <property type="project" value="InterPro"/>
</dbReference>
<dbReference type="GO" id="GO:0003746">
    <property type="term" value="F:translation elongation factor activity"/>
    <property type="evidence" value="ECO:0007669"/>
    <property type="project" value="UniProtKB-KW"/>
</dbReference>
<dbReference type="AlphaFoldDB" id="A0A1V4I7Q3"/>
<dbReference type="InterPro" id="IPR000795">
    <property type="entry name" value="T_Tr_GTP-bd_dom"/>
</dbReference>
<evidence type="ECO:0000313" key="11">
    <source>
        <dbReference type="Proteomes" id="UP000190140"/>
    </source>
</evidence>
<dbReference type="InterPro" id="IPR015190">
    <property type="entry name" value="Elong_fac_SelB-wing-hlx_typ-2"/>
</dbReference>
<dbReference type="PANTHER" id="PTHR43721">
    <property type="entry name" value="ELONGATION FACTOR TU-RELATED"/>
    <property type="match status" value="1"/>
</dbReference>
<keyword evidence="3" id="KW-0963">Cytoplasm</keyword>
<evidence type="ECO:0000256" key="8">
    <source>
        <dbReference type="ARBA" id="ARBA00031615"/>
    </source>
</evidence>
<keyword evidence="10" id="KW-0251">Elongation factor</keyword>
<comment type="function">
    <text evidence="7">Translation factor necessary for the incorporation of selenocysteine into proteins. It probably replaces EF-Tu for the insertion of selenocysteine directed by the UGA codon. SelB binds GTP and GDP.</text>
</comment>
<dbReference type="CDD" id="cd04171">
    <property type="entry name" value="SelB"/>
    <property type="match status" value="1"/>
</dbReference>
<dbReference type="SUPFAM" id="SSF46785">
    <property type="entry name" value="Winged helix' DNA-binding domain"/>
    <property type="match status" value="2"/>
</dbReference>
<dbReference type="PROSITE" id="PS51722">
    <property type="entry name" value="G_TR_2"/>
    <property type="match status" value="1"/>
</dbReference>
<sequence length="626" mass="72012">MKNIIIGTSGHIDHGKTTLIKVLTGKDTDRLKEEKKRGISIDLGFAYFDLPSGKRAGIIDVPGHEKFIKNMLAGVSGMDVVLFVVAGDEGVMPQTIEHLDILNFIEVKNGIIVITKCDLVDDDFLSLVKEDIKEKVKGTFLENAKMIEVDSLSKRGIDELTNVIDELTNDLEDRNLDSYPRMHIDRVFTIKGFGTVVTGTLIEGKINLDDEMMIYPKNINTKIRGIQVHGKSVKTVYAGQRAAINLSNVKVEDIERGDILAYPNYMEESMMVDIKIKLSRYSNAKLSYWDRIRLYHGTREILGRAVPLDKEELNSGDEGYCQLRLEETIVAKKGDRFVIRSYSPMETIGGGVILDPNPKKNKRFNDETLRTLKLKERGDLKEIIEETIRKYTKEYPDIKSILKYVGEREDIVTENIIKLIEDKSVFSINKIYIHKSHYQDLKQKTLSLLNSFHNEYPLRRGIVKEELRSKVDKNFKTRDFDALIDLFLEDEVVKVEDNIVSSYDFKVKFTKEDQKIKNDIESKLLMDKFSPRSINDIILNNQRYTQVIEALNGDTIIKVDDNIIYHKQYYDKALNLLKEHINSKGNITLSEFRDLIGASRKYAMALLEHFDRNKITKRIDDKRILN</sequence>
<dbReference type="CDD" id="cd03696">
    <property type="entry name" value="SelB_II"/>
    <property type="match status" value="1"/>
</dbReference>
<name>A0A1V4I7Q3_9FIRM</name>
<dbReference type="GO" id="GO:0003723">
    <property type="term" value="F:RNA binding"/>
    <property type="evidence" value="ECO:0007669"/>
    <property type="project" value="InterPro"/>
</dbReference>
<dbReference type="GO" id="GO:0005525">
    <property type="term" value="F:GTP binding"/>
    <property type="evidence" value="ECO:0007669"/>
    <property type="project" value="UniProtKB-KW"/>
</dbReference>
<dbReference type="Gene3D" id="3.40.50.300">
    <property type="entry name" value="P-loop containing nucleotide triphosphate hydrolases"/>
    <property type="match status" value="1"/>
</dbReference>
<evidence type="ECO:0000256" key="4">
    <source>
        <dbReference type="ARBA" id="ARBA00022741"/>
    </source>
</evidence>
<dbReference type="SUPFAM" id="SSF50465">
    <property type="entry name" value="EF-Tu/eEF-1alpha/eIF2-gamma C-terminal domain"/>
    <property type="match status" value="1"/>
</dbReference>
<evidence type="ECO:0000256" key="1">
    <source>
        <dbReference type="ARBA" id="ARBA00004496"/>
    </source>
</evidence>
<dbReference type="InterPro" id="IPR036388">
    <property type="entry name" value="WH-like_DNA-bd_sf"/>
</dbReference>
<dbReference type="InterPro" id="IPR004161">
    <property type="entry name" value="EFTu-like_2"/>
</dbReference>
<dbReference type="GO" id="GO:0003924">
    <property type="term" value="F:GTPase activity"/>
    <property type="evidence" value="ECO:0007669"/>
    <property type="project" value="InterPro"/>
</dbReference>
<dbReference type="RefSeq" id="WP_079412335.1">
    <property type="nucleotide sequence ID" value="NZ_MZGW01000004.1"/>
</dbReference>
<comment type="caution">
    <text evidence="10">The sequence shown here is derived from an EMBL/GenBank/DDBJ whole genome shotgun (WGS) entry which is preliminary data.</text>
</comment>
<keyword evidence="4" id="KW-0547">Nucleotide-binding</keyword>